<dbReference type="SMART" id="SM00129">
    <property type="entry name" value="KISc"/>
    <property type="match status" value="1"/>
</dbReference>
<organism evidence="6 7">
    <name type="scientific">Cynoglossus semilaevis</name>
    <name type="common">Tongue sole</name>
    <dbReference type="NCBI Taxonomy" id="244447"/>
    <lineage>
        <taxon>Eukaryota</taxon>
        <taxon>Metazoa</taxon>
        <taxon>Chordata</taxon>
        <taxon>Craniata</taxon>
        <taxon>Vertebrata</taxon>
        <taxon>Euteleostomi</taxon>
        <taxon>Actinopterygii</taxon>
        <taxon>Neopterygii</taxon>
        <taxon>Teleostei</taxon>
        <taxon>Neoteleostei</taxon>
        <taxon>Acanthomorphata</taxon>
        <taxon>Carangaria</taxon>
        <taxon>Pleuronectiformes</taxon>
        <taxon>Pleuronectoidei</taxon>
        <taxon>Cynoglossidae</taxon>
        <taxon>Cynoglossinae</taxon>
        <taxon>Cynoglossus</taxon>
    </lineage>
</organism>
<dbReference type="InterPro" id="IPR036961">
    <property type="entry name" value="Kinesin_motor_dom_sf"/>
</dbReference>
<comment type="caution">
    <text evidence="3">Lacks conserved residue(s) required for the propagation of feature annotation.</text>
</comment>
<dbReference type="Pfam" id="PF00225">
    <property type="entry name" value="Kinesin"/>
    <property type="match status" value="2"/>
</dbReference>
<feature type="domain" description="Kinesin motor" evidence="5">
    <location>
        <begin position="143"/>
        <end position="257"/>
    </location>
</feature>
<keyword evidence="4" id="KW-0493">Microtubule</keyword>
<dbReference type="PROSITE" id="PS00411">
    <property type="entry name" value="KINESIN_MOTOR_1"/>
    <property type="match status" value="1"/>
</dbReference>
<evidence type="ECO:0000313" key="6">
    <source>
        <dbReference type="Ensembl" id="ENSCSEP00000013059.1"/>
    </source>
</evidence>
<dbReference type="GO" id="GO:0005874">
    <property type="term" value="C:microtubule"/>
    <property type="evidence" value="ECO:0007669"/>
    <property type="project" value="UniProtKB-KW"/>
</dbReference>
<dbReference type="Ensembl" id="ENSCSET00000013217.1">
    <property type="protein sequence ID" value="ENSCSEP00000013059.1"/>
    <property type="gene ID" value="ENSCSEG00000008379.1"/>
</dbReference>
<dbReference type="InterPro" id="IPR019821">
    <property type="entry name" value="Kinesin_motor_CS"/>
</dbReference>
<keyword evidence="4" id="KW-0505">Motor protein</keyword>
<dbReference type="PROSITE" id="PS50067">
    <property type="entry name" value="KINESIN_MOTOR_2"/>
    <property type="match status" value="1"/>
</dbReference>
<accession>A0A3P8VFM7</accession>
<proteinExistence type="inferred from homology"/>
<keyword evidence="1 4" id="KW-0547">Nucleotide-binding</keyword>
<dbReference type="GeneTree" id="ENSGT00940000163104"/>
<evidence type="ECO:0000256" key="3">
    <source>
        <dbReference type="PROSITE-ProRule" id="PRU00283"/>
    </source>
</evidence>
<protein>
    <recommendedName>
        <fullName evidence="4">Kinesin-like protein</fullName>
    </recommendedName>
</protein>
<dbReference type="GO" id="GO:0007018">
    <property type="term" value="P:microtubule-based movement"/>
    <property type="evidence" value="ECO:0007669"/>
    <property type="project" value="InterPro"/>
</dbReference>
<dbReference type="PRINTS" id="PR00380">
    <property type="entry name" value="KINESINHEAVY"/>
</dbReference>
<dbReference type="Gene3D" id="3.40.850.10">
    <property type="entry name" value="Kinesin motor domain"/>
    <property type="match status" value="2"/>
</dbReference>
<evidence type="ECO:0000313" key="7">
    <source>
        <dbReference type="Proteomes" id="UP000265120"/>
    </source>
</evidence>
<dbReference type="GO" id="GO:0008017">
    <property type="term" value="F:microtubule binding"/>
    <property type="evidence" value="ECO:0007669"/>
    <property type="project" value="InterPro"/>
</dbReference>
<dbReference type="InterPro" id="IPR027417">
    <property type="entry name" value="P-loop_NTPase"/>
</dbReference>
<dbReference type="AlphaFoldDB" id="A0A3P8VFM7"/>
<dbReference type="Proteomes" id="UP000265120">
    <property type="component" value="Chromosome 5"/>
</dbReference>
<evidence type="ECO:0000256" key="2">
    <source>
        <dbReference type="ARBA" id="ARBA00022840"/>
    </source>
</evidence>
<dbReference type="PANTHER" id="PTHR47117">
    <property type="entry name" value="STAR-RELATED LIPID TRANSFER PROTEIN 9"/>
    <property type="match status" value="1"/>
</dbReference>
<evidence type="ECO:0000256" key="1">
    <source>
        <dbReference type="ARBA" id="ARBA00022741"/>
    </source>
</evidence>
<reference evidence="6 7" key="1">
    <citation type="journal article" date="2014" name="Nat. Genet.">
        <title>Whole-genome sequence of a flatfish provides insights into ZW sex chromosome evolution and adaptation to a benthic lifestyle.</title>
        <authorList>
            <person name="Chen S."/>
            <person name="Zhang G."/>
            <person name="Shao C."/>
            <person name="Huang Q."/>
            <person name="Liu G."/>
            <person name="Zhang P."/>
            <person name="Song W."/>
            <person name="An N."/>
            <person name="Chalopin D."/>
            <person name="Volff J.N."/>
            <person name="Hong Y."/>
            <person name="Li Q."/>
            <person name="Sha Z."/>
            <person name="Zhou H."/>
            <person name="Xie M."/>
            <person name="Yu Q."/>
            <person name="Liu Y."/>
            <person name="Xiang H."/>
            <person name="Wang N."/>
            <person name="Wu K."/>
            <person name="Yang C."/>
            <person name="Zhou Q."/>
            <person name="Liao X."/>
            <person name="Yang L."/>
            <person name="Hu Q."/>
            <person name="Zhang J."/>
            <person name="Meng L."/>
            <person name="Jin L."/>
            <person name="Tian Y."/>
            <person name="Lian J."/>
            <person name="Yang J."/>
            <person name="Miao G."/>
            <person name="Liu S."/>
            <person name="Liang Z."/>
            <person name="Yan F."/>
            <person name="Li Y."/>
            <person name="Sun B."/>
            <person name="Zhang H."/>
            <person name="Zhang J."/>
            <person name="Zhu Y."/>
            <person name="Du M."/>
            <person name="Zhao Y."/>
            <person name="Schartl M."/>
            <person name="Tang Q."/>
            <person name="Wang J."/>
        </authorList>
    </citation>
    <scope>NUCLEOTIDE SEQUENCE</scope>
</reference>
<dbReference type="GO" id="GO:0003777">
    <property type="term" value="F:microtubule motor activity"/>
    <property type="evidence" value="ECO:0007669"/>
    <property type="project" value="InterPro"/>
</dbReference>
<dbReference type="GO" id="GO:0005524">
    <property type="term" value="F:ATP binding"/>
    <property type="evidence" value="ECO:0007669"/>
    <property type="project" value="UniProtKB-KW"/>
</dbReference>
<dbReference type="InterPro" id="IPR001752">
    <property type="entry name" value="Kinesin_motor_dom"/>
</dbReference>
<keyword evidence="2 4" id="KW-0067">ATP-binding</keyword>
<sequence>MVTSSVTIQDPHDPHNRRSFSFDYAYWSHSGFLRDHNGLYVPEEPGGRYADQQGYNATLLAYGQTGSGKSYSMVGYGPNKGLVPKLCDRLFEDIRGNQATRQCQVIDLLSRSSRTSGVLRVREEQHRGFYVEGLRTVPCDSAIFSKENITKQSSINLVDLAGSERQRSSGSEADRLKEGTAINLSLTTLGNVIALADVVVGKRAVHIPYRDSVLTKLLQSALGGNSRTVMIATLSPADIFYEESLSTLRYAEAKHIQNQAVVNESPTERMVKELKAENARLLQRLSRLGQDGRRANEETELRQLLTNNELQIRAIQTLWEQHLQDALKDWELQYATITQERRMIQMFPSIHNINEDAQLSGVVKLFIREEWDVGLCDSPQSITIRGL</sequence>
<dbReference type="SUPFAM" id="SSF52540">
    <property type="entry name" value="P-loop containing nucleoside triphosphate hydrolases"/>
    <property type="match status" value="1"/>
</dbReference>
<name>A0A3P8VFM7_CYNSE</name>
<reference evidence="6" key="2">
    <citation type="submission" date="2025-08" db="UniProtKB">
        <authorList>
            <consortium name="Ensembl"/>
        </authorList>
    </citation>
    <scope>IDENTIFICATION</scope>
</reference>
<evidence type="ECO:0000256" key="4">
    <source>
        <dbReference type="RuleBase" id="RU000394"/>
    </source>
</evidence>
<keyword evidence="7" id="KW-1185">Reference proteome</keyword>
<reference evidence="6" key="3">
    <citation type="submission" date="2025-09" db="UniProtKB">
        <authorList>
            <consortium name="Ensembl"/>
        </authorList>
    </citation>
    <scope>IDENTIFICATION</scope>
</reference>
<evidence type="ECO:0000259" key="5">
    <source>
        <dbReference type="PROSITE" id="PS50067"/>
    </source>
</evidence>
<comment type="similarity">
    <text evidence="3 4">Belongs to the TRAFAC class myosin-kinesin ATPase superfamily. Kinesin family.</text>
</comment>